<feature type="compositionally biased region" description="Basic residues" evidence="1">
    <location>
        <begin position="393"/>
        <end position="403"/>
    </location>
</feature>
<feature type="compositionally biased region" description="Basic and acidic residues" evidence="1">
    <location>
        <begin position="404"/>
        <end position="413"/>
    </location>
</feature>
<dbReference type="RefSeq" id="YP_009151017.1">
    <property type="nucleotide sequence ID" value="NC_027366.1"/>
</dbReference>
<feature type="transmembrane region" description="Helical" evidence="2">
    <location>
        <begin position="126"/>
        <end position="145"/>
    </location>
</feature>
<organism evidence="3 4">
    <name type="scientific">Bacillus phage Mater</name>
    <dbReference type="NCBI Taxonomy" id="1540090"/>
    <lineage>
        <taxon>Viruses</taxon>
        <taxon>Duplodnaviria</taxon>
        <taxon>Heunggongvirae</taxon>
        <taxon>Uroviricota</taxon>
        <taxon>Caudoviricetes</taxon>
        <taxon>Herelleviridae</taxon>
        <taxon>Bastillevirinae</taxon>
        <taxon>Matervirus</taxon>
        <taxon>Matervirus mater</taxon>
    </lineage>
</organism>
<feature type="transmembrane region" description="Helical" evidence="2">
    <location>
        <begin position="12"/>
        <end position="29"/>
    </location>
</feature>
<dbReference type="GeneID" id="24606957"/>
<feature type="region of interest" description="Disordered" evidence="1">
    <location>
        <begin position="393"/>
        <end position="413"/>
    </location>
</feature>
<reference evidence="3 4" key="1">
    <citation type="submission" date="2014-07" db="EMBL/GenBank/DDBJ databases">
        <title>Complete Genome of Bacillus megaterium Myophage Mater.</title>
        <authorList>
            <person name="Lancaster J.C."/>
            <person name="Hodde M.K."/>
            <person name="Hernandez A.C."/>
            <person name="Everett G.F.K."/>
        </authorList>
    </citation>
    <scope>NUCLEOTIDE SEQUENCE [LARGE SCALE GENOMIC DNA]</scope>
</reference>
<name>A0A0A0RMC9_9CAUD</name>
<evidence type="ECO:0000313" key="3">
    <source>
        <dbReference type="EMBL" id="AIW03215.1"/>
    </source>
</evidence>
<feature type="transmembrane region" description="Helical" evidence="2">
    <location>
        <begin position="223"/>
        <end position="242"/>
    </location>
</feature>
<evidence type="ECO:0000313" key="4">
    <source>
        <dbReference type="Proteomes" id="UP000030206"/>
    </source>
</evidence>
<evidence type="ECO:0000256" key="2">
    <source>
        <dbReference type="SAM" id="Phobius"/>
    </source>
</evidence>
<accession>A0A0A0RMC9</accession>
<dbReference type="OrthoDB" id="3790at10239"/>
<evidence type="ECO:0000256" key="1">
    <source>
        <dbReference type="SAM" id="MobiDB-lite"/>
    </source>
</evidence>
<dbReference type="EMBL" id="KM236245">
    <property type="protein sequence ID" value="AIW03215.1"/>
    <property type="molecule type" value="Genomic_DNA"/>
</dbReference>
<keyword evidence="4" id="KW-1185">Reference proteome</keyword>
<dbReference type="Proteomes" id="UP000030206">
    <property type="component" value="Segment"/>
</dbReference>
<keyword evidence="2" id="KW-0812">Transmembrane</keyword>
<keyword evidence="2" id="KW-0472">Membrane</keyword>
<feature type="transmembrane region" description="Helical" evidence="2">
    <location>
        <begin position="169"/>
        <end position="187"/>
    </location>
</feature>
<feature type="transmembrane region" description="Helical" evidence="2">
    <location>
        <begin position="249"/>
        <end position="267"/>
    </location>
</feature>
<proteinExistence type="predicted"/>
<dbReference type="KEGG" id="vg:24606957"/>
<gene>
    <name evidence="3" type="ORF">CPT_Mater58</name>
</gene>
<feature type="transmembrane region" description="Helical" evidence="2">
    <location>
        <begin position="287"/>
        <end position="309"/>
    </location>
</feature>
<keyword evidence="2" id="KW-1133">Transmembrane helix</keyword>
<protein>
    <submittedName>
        <fullName evidence="3">Uncharacterized protein</fullName>
    </submittedName>
</protein>
<sequence>MGIQALTKRKQSLLKAALIPFAVISSAVVTTKTSKAFAAVKDPSQLKANAHHAREHDPSTLEQIAAMIKEYHESVAHIKVWFEELPAHIAEGSVVLMAWLYDLCSNLILKTPLWLFDNEWFENTTYLFSLLSIGLVSVLTVIEGIKRMMSGLRKSGVDGIGRPMELKSIFKRWFFVAGITTVVPYAFQKAFQGLNYVSETLISMGKKTMDAAALPETVTVIDAVALSVFDIILISTVIPVLWKNGRRFFDLMVLGVASPVALTAWIFDPYRHYFKQWWSNVKQLSLVQVYYSLFLLILGWFIFGVPTPLQFTGLIVKMLVVTGGFARMANPPRIIASKMEMGKGFGEEYGGKVTVSKLAKNFKDTATLIAHPTTVVKKAFAEPIRYEGKYRMQRMHGAGKAKPLKKEDKPKKP</sequence>